<reference evidence="2" key="1">
    <citation type="journal article" date="2014" name="Int. J. Syst. Evol. Microbiol.">
        <title>Complete genome sequence of Corynebacterium casei LMG S-19264T (=DSM 44701T), isolated from a smear-ripened cheese.</title>
        <authorList>
            <consortium name="US DOE Joint Genome Institute (JGI-PGF)"/>
            <person name="Walter F."/>
            <person name="Albersmeier A."/>
            <person name="Kalinowski J."/>
            <person name="Ruckert C."/>
        </authorList>
    </citation>
    <scope>NUCLEOTIDE SEQUENCE</scope>
    <source>
        <strain evidence="2">CGMCC 1.12195</strain>
    </source>
</reference>
<name>A0A917HUN6_9SPHI</name>
<dbReference type="InterPro" id="IPR051678">
    <property type="entry name" value="AGP_Transferase"/>
</dbReference>
<keyword evidence="3" id="KW-1185">Reference proteome</keyword>
<dbReference type="InterPro" id="IPR002575">
    <property type="entry name" value="Aminoglycoside_PTrfase"/>
</dbReference>
<sequence length="361" mass="40829">MAGRRNIYYWKSDRAFTSENTRTTAGSPLAEIVIQVSDYLNRFFQRGLVNVEPAHGQGNHITFVAHYADSDYFVRLEDGPEGDNYMTVESGVMKMVRDLDIPCPVIYHTDVSRTSVPFAIQVMELIGGRDLSHYSGSDRLDVMRTAFEIGGYIARWQAITPANFGLFNVETFMSNGSLEGFHDKYSDYFGLNLESHLDYLVRASFLTQTKQRQILELVAAHDSLLHIGKGCLVHKDLAFWNILGDGTHIRAFIDWNDSISGDPVDDLSLLACFQSGEVVTSAINGYAQVRPLPDHFEERLWLHLLRNMIFKAVIRVRGNYFDMPGNFFMNNGHTNDLKQITLSRINSACEGLHTKKSILSL</sequence>
<dbReference type="AlphaFoldDB" id="A0A917HUN6"/>
<dbReference type="Pfam" id="PF01636">
    <property type="entry name" value="APH"/>
    <property type="match status" value="1"/>
</dbReference>
<comment type="caution">
    <text evidence="2">The sequence shown here is derived from an EMBL/GenBank/DDBJ whole genome shotgun (WGS) entry which is preliminary data.</text>
</comment>
<dbReference type="EMBL" id="BMER01000002">
    <property type="protein sequence ID" value="GGG89800.1"/>
    <property type="molecule type" value="Genomic_DNA"/>
</dbReference>
<dbReference type="SUPFAM" id="SSF56112">
    <property type="entry name" value="Protein kinase-like (PK-like)"/>
    <property type="match status" value="1"/>
</dbReference>
<dbReference type="Proteomes" id="UP000660862">
    <property type="component" value="Unassembled WGS sequence"/>
</dbReference>
<dbReference type="PANTHER" id="PTHR21310">
    <property type="entry name" value="AMINOGLYCOSIDE PHOSPHOTRANSFERASE-RELATED-RELATED"/>
    <property type="match status" value="1"/>
</dbReference>
<dbReference type="PANTHER" id="PTHR21310:SF15">
    <property type="entry name" value="AMINOGLYCOSIDE PHOSPHOTRANSFERASE DOMAIN-CONTAINING PROTEIN"/>
    <property type="match status" value="1"/>
</dbReference>
<dbReference type="Gene3D" id="3.90.1200.10">
    <property type="match status" value="1"/>
</dbReference>
<dbReference type="RefSeq" id="WP_188506392.1">
    <property type="nucleotide sequence ID" value="NZ_BMER01000002.1"/>
</dbReference>
<evidence type="ECO:0000313" key="3">
    <source>
        <dbReference type="Proteomes" id="UP000660862"/>
    </source>
</evidence>
<gene>
    <name evidence="2" type="ORF">GCM10007415_25080</name>
</gene>
<evidence type="ECO:0000259" key="1">
    <source>
        <dbReference type="Pfam" id="PF01636"/>
    </source>
</evidence>
<proteinExistence type="predicted"/>
<organism evidence="2 3">
    <name type="scientific">Parapedobacter pyrenivorans</name>
    <dbReference type="NCBI Taxonomy" id="1305674"/>
    <lineage>
        <taxon>Bacteria</taxon>
        <taxon>Pseudomonadati</taxon>
        <taxon>Bacteroidota</taxon>
        <taxon>Sphingobacteriia</taxon>
        <taxon>Sphingobacteriales</taxon>
        <taxon>Sphingobacteriaceae</taxon>
        <taxon>Parapedobacter</taxon>
    </lineage>
</organism>
<feature type="domain" description="Aminoglycoside phosphotransferase" evidence="1">
    <location>
        <begin position="54"/>
        <end position="271"/>
    </location>
</feature>
<dbReference type="InterPro" id="IPR011009">
    <property type="entry name" value="Kinase-like_dom_sf"/>
</dbReference>
<protein>
    <recommendedName>
        <fullName evidence="1">Aminoglycoside phosphotransferase domain-containing protein</fullName>
    </recommendedName>
</protein>
<reference evidence="2" key="2">
    <citation type="submission" date="2020-09" db="EMBL/GenBank/DDBJ databases">
        <authorList>
            <person name="Sun Q."/>
            <person name="Zhou Y."/>
        </authorList>
    </citation>
    <scope>NUCLEOTIDE SEQUENCE</scope>
    <source>
        <strain evidence="2">CGMCC 1.12195</strain>
    </source>
</reference>
<evidence type="ECO:0000313" key="2">
    <source>
        <dbReference type="EMBL" id="GGG89800.1"/>
    </source>
</evidence>
<dbReference type="Gene3D" id="3.30.200.150">
    <property type="match status" value="1"/>
</dbReference>
<accession>A0A917HUN6</accession>